<gene>
    <name evidence="2" type="ORF">SAMN04489723_103158</name>
</gene>
<keyword evidence="3" id="KW-1185">Reference proteome</keyword>
<dbReference type="Pfam" id="PF01713">
    <property type="entry name" value="Smr"/>
    <property type="match status" value="1"/>
</dbReference>
<dbReference type="STRING" id="237018.SAMN04489723_103158"/>
<sequence>MNIGDRVRLLHGNEEGIIRKISSSGRMQIEIEDGFIIPALKSELVLINAAEKQHFGDKPVEEKEIDTPLPISGPKDQGLYLAFVPINDQSLSLYLINDSRQAYLAHASEVFGTNQRTLLAATLNPGEAKKFDDRLLKEMDEWPAFLLRFIPIHNTLEKAIPAFERQLKMKATQFFKHLSKAPRLDKTAYIFPLEQTTKELDIRALNQELDEIRPKSETPKTPKPARSIDLHIEKLATDPKGMSNSEMLRVQLESFDRNLDQAMASGMDEITFIHGIGNGVLRKEIHKRLSQLQNIKYFQDTQKDQWGYGATLVRIS</sequence>
<dbReference type="Proteomes" id="UP000198790">
    <property type="component" value="Unassembled WGS sequence"/>
</dbReference>
<dbReference type="InterPro" id="IPR036063">
    <property type="entry name" value="Smr_dom_sf"/>
</dbReference>
<evidence type="ECO:0000313" key="3">
    <source>
        <dbReference type="Proteomes" id="UP000198790"/>
    </source>
</evidence>
<dbReference type="RefSeq" id="WP_092895088.1">
    <property type="nucleotide sequence ID" value="NZ_FOKK01000003.1"/>
</dbReference>
<dbReference type="InterPro" id="IPR002625">
    <property type="entry name" value="Smr_dom"/>
</dbReference>
<feature type="domain" description="Smr" evidence="1">
    <location>
        <begin position="259"/>
        <end position="316"/>
    </location>
</feature>
<name>A0A1I0XHT4_9BACT</name>
<dbReference type="SUPFAM" id="SSF158949">
    <property type="entry name" value="Smr-associated domain-like"/>
    <property type="match status" value="1"/>
</dbReference>
<evidence type="ECO:0000259" key="1">
    <source>
        <dbReference type="PROSITE" id="PS50828"/>
    </source>
</evidence>
<dbReference type="PROSITE" id="PS50828">
    <property type="entry name" value="SMR"/>
    <property type="match status" value="1"/>
</dbReference>
<reference evidence="2 3" key="1">
    <citation type="submission" date="2016-10" db="EMBL/GenBank/DDBJ databases">
        <authorList>
            <person name="de Groot N.N."/>
        </authorList>
    </citation>
    <scope>NUCLEOTIDE SEQUENCE [LARGE SCALE GENOMIC DNA]</scope>
    <source>
        <strain evidence="2 3">DSM 23399</strain>
    </source>
</reference>
<dbReference type="AlphaFoldDB" id="A0A1I0XHT4"/>
<dbReference type="OrthoDB" id="1524810at2"/>
<accession>A0A1I0XHT4</accession>
<dbReference type="Gene3D" id="2.60.40.1600">
    <property type="entry name" value="Smr-associated-like"/>
    <property type="match status" value="1"/>
</dbReference>
<dbReference type="InterPro" id="IPR036781">
    <property type="entry name" value="Smr_assoc-like_sf"/>
</dbReference>
<dbReference type="Gene3D" id="3.30.1370.110">
    <property type="match status" value="1"/>
</dbReference>
<organism evidence="2 3">
    <name type="scientific">Algoriphagus aquimarinus</name>
    <dbReference type="NCBI Taxonomy" id="237018"/>
    <lineage>
        <taxon>Bacteria</taxon>
        <taxon>Pseudomonadati</taxon>
        <taxon>Bacteroidota</taxon>
        <taxon>Cytophagia</taxon>
        <taxon>Cytophagales</taxon>
        <taxon>Cyclobacteriaceae</taxon>
        <taxon>Algoriphagus</taxon>
    </lineage>
</organism>
<proteinExistence type="predicted"/>
<protein>
    <submittedName>
        <fullName evidence="2">Smr domain-containing protein</fullName>
    </submittedName>
</protein>
<dbReference type="EMBL" id="FOKK01000003">
    <property type="protein sequence ID" value="SFA99798.1"/>
    <property type="molecule type" value="Genomic_DNA"/>
</dbReference>
<evidence type="ECO:0000313" key="2">
    <source>
        <dbReference type="EMBL" id="SFA99798.1"/>
    </source>
</evidence>